<accession>A0A1X6PHZ6</accession>
<feature type="compositionally biased region" description="Low complexity" evidence="1">
    <location>
        <begin position="282"/>
        <end position="291"/>
    </location>
</feature>
<reference evidence="2 3" key="1">
    <citation type="submission" date="2017-03" db="EMBL/GenBank/DDBJ databases">
        <title>WGS assembly of Porphyra umbilicalis.</title>
        <authorList>
            <person name="Brawley S.H."/>
            <person name="Blouin N.A."/>
            <person name="Ficko-Blean E."/>
            <person name="Wheeler G.L."/>
            <person name="Lohr M."/>
            <person name="Goodson H.V."/>
            <person name="Jenkins J.W."/>
            <person name="Blaby-Haas C.E."/>
            <person name="Helliwell K.E."/>
            <person name="Chan C."/>
            <person name="Marriage T."/>
            <person name="Bhattacharya D."/>
            <person name="Klein A.S."/>
            <person name="Badis Y."/>
            <person name="Brodie J."/>
            <person name="Cao Y."/>
            <person name="Collen J."/>
            <person name="Dittami S.M."/>
            <person name="Gachon C.M."/>
            <person name="Green B.R."/>
            <person name="Karpowicz S."/>
            <person name="Kim J.W."/>
            <person name="Kudahl U."/>
            <person name="Lin S."/>
            <person name="Michel G."/>
            <person name="Mittag M."/>
            <person name="Olson B.J."/>
            <person name="Pangilinan J."/>
            <person name="Peng Y."/>
            <person name="Qiu H."/>
            <person name="Shu S."/>
            <person name="Singer J.T."/>
            <person name="Smith A.G."/>
            <person name="Sprecher B.N."/>
            <person name="Wagner V."/>
            <person name="Wang W."/>
            <person name="Wang Z.-Y."/>
            <person name="Yan J."/>
            <person name="Yarish C."/>
            <person name="Zoeuner-Riek S."/>
            <person name="Zhuang Y."/>
            <person name="Zou Y."/>
            <person name="Lindquist E.A."/>
            <person name="Grimwood J."/>
            <person name="Barry K."/>
            <person name="Rokhsar D.S."/>
            <person name="Schmutz J."/>
            <person name="Stiller J.W."/>
            <person name="Grossman A.R."/>
            <person name="Prochnik S.E."/>
        </authorList>
    </citation>
    <scope>NUCLEOTIDE SEQUENCE [LARGE SCALE GENOMIC DNA]</scope>
    <source>
        <strain evidence="2">4086291</strain>
    </source>
</reference>
<dbReference type="EMBL" id="KV918774">
    <property type="protein sequence ID" value="OSX80481.1"/>
    <property type="molecule type" value="Genomic_DNA"/>
</dbReference>
<evidence type="ECO:0000256" key="1">
    <source>
        <dbReference type="SAM" id="MobiDB-lite"/>
    </source>
</evidence>
<feature type="compositionally biased region" description="Low complexity" evidence="1">
    <location>
        <begin position="137"/>
        <end position="148"/>
    </location>
</feature>
<evidence type="ECO:0000313" key="3">
    <source>
        <dbReference type="Proteomes" id="UP000218209"/>
    </source>
</evidence>
<keyword evidence="3" id="KW-1185">Reference proteome</keyword>
<name>A0A1X6PHZ6_PORUM</name>
<feature type="region of interest" description="Disordered" evidence="1">
    <location>
        <begin position="137"/>
        <end position="207"/>
    </location>
</feature>
<dbReference type="AlphaFoldDB" id="A0A1X6PHZ6"/>
<feature type="region of interest" description="Disordered" evidence="1">
    <location>
        <begin position="282"/>
        <end position="329"/>
    </location>
</feature>
<protein>
    <submittedName>
        <fullName evidence="2">Uncharacterized protein</fullName>
    </submittedName>
</protein>
<dbReference type="Proteomes" id="UP000218209">
    <property type="component" value="Unassembled WGS sequence"/>
</dbReference>
<feature type="region of interest" description="Disordered" evidence="1">
    <location>
        <begin position="388"/>
        <end position="437"/>
    </location>
</feature>
<organism evidence="2 3">
    <name type="scientific">Porphyra umbilicalis</name>
    <name type="common">Purple laver</name>
    <name type="synonym">Red alga</name>
    <dbReference type="NCBI Taxonomy" id="2786"/>
    <lineage>
        <taxon>Eukaryota</taxon>
        <taxon>Rhodophyta</taxon>
        <taxon>Bangiophyceae</taxon>
        <taxon>Bangiales</taxon>
        <taxon>Bangiaceae</taxon>
        <taxon>Porphyra</taxon>
    </lineage>
</organism>
<proteinExistence type="predicted"/>
<sequence>MGGPRVLGRTAVNRLQSFLWMEMRQEAAAVAAANAAAAAAAVISAGQSAGSVQGATVTDEHNTADIMLSMAMGDGEQSRSTGTGAMVAAAASVASPATPRARGKGKWRDGNLGPAFGIQKARRPVAASPVGVMSAGSAATSGATVTPLAPRPPPYPLSSSPPSLDATDSPLSSSSTATGTRPPAGRYTSALPAGLSEAGSPMDTAGSLGTRTATVAGFVVGSTPTTDVTKACEGARRKCAITAASPVVSGVRRRTHRVPAARLARQLEAAGATAAAKRLDLSGGSADGAASRSFMDAGSSSNVAGVRPSSPAPAAHSDEASEGPAATRGGMSIDNAGIINAGAATNDVNGDFLGVDHRHGAVTSGVPRVAQPSTSTAGWVEVVSAADASDSGSAPPCPPRSTSLSGSVGGFSTPGTSDVESPPPSPSRPLTWRSNRSIPSPVVRFPLATTPPPPQSTLCVQGGQTMAAGAAVEGMGPSASRLSKVIDNAIRASTADLRIDVASLCARTNEAAMNMKTLMTKVDTTVNLTQQTLVAVRKVEAAVKVAVDDVIKKGSISEKEDAETAKQRTKTLLEDVKKAYRDVLMNQFATAVETVAVFSNCDDNWDTAIDAAESCMKQGTTKAEAWLNEFIRRASRRNSSIFVNVRLSMLVLRVKPHLHQSWTELITNTYFATLGVEVKTLDVATAKQLLEGCAYYRTARGREACLDALAALFRAVGAATLVSEPTGPTDGRIIRATLGHFAFVSTKIRNVLELAAGTRVSSRAESVGDGHFPMWVAEVRRMDANFPRTEKVDNGLEMVDGAALERSLPQY</sequence>
<feature type="compositionally biased region" description="Low complexity" evidence="1">
    <location>
        <begin position="157"/>
        <end position="177"/>
    </location>
</feature>
<evidence type="ECO:0000313" key="2">
    <source>
        <dbReference type="EMBL" id="OSX80481.1"/>
    </source>
</evidence>
<gene>
    <name evidence="2" type="ORF">BU14_0051s0001</name>
</gene>